<sequence length="288" mass="34803">MTLPNFIICGTQRGGTSSLYHYLNEHPEILMSSIKEVHYFDLNYNKGLDWYEKHFISSTSNYKAIGEASPSYMYFSEVPERIHELLPDVKLIFILRNPVDRAYSHYWHEVKLGYEKLSFEEAIKIEKERLSNGDIISVRHYSYLDRGKYIEQIRRFKKYFSKDQMLILFTEELRKNPEKVMKTLFEFLEVDPNFKSDLWHKKKANVGRRPRIKEIQSLRGKLHKIKTYDFPRLSIIIKPLIYGIDKINLIPGYPPMNPDTRERLLNYFKKYNRELEKELKRNIHYWYR</sequence>
<keyword evidence="5" id="KW-1185">Reference proteome</keyword>
<reference evidence="4 5" key="1">
    <citation type="submission" date="2021-08" db="EMBL/GenBank/DDBJ databases">
        <title>Thermococcus onnuriiensis IOH2.</title>
        <authorList>
            <person name="Park Y.-J."/>
        </authorList>
    </citation>
    <scope>NUCLEOTIDE SEQUENCE [LARGE SCALE GENOMIC DNA]</scope>
    <source>
        <strain evidence="4 5">IOH2</strain>
    </source>
</reference>
<gene>
    <name evidence="4" type="ORF">K1720_02845</name>
</gene>
<dbReference type="PANTHER" id="PTHR10605">
    <property type="entry name" value="HEPARAN SULFATE SULFOTRANSFERASE"/>
    <property type="match status" value="1"/>
</dbReference>
<dbReference type="GO" id="GO:0008146">
    <property type="term" value="F:sulfotransferase activity"/>
    <property type="evidence" value="ECO:0007669"/>
    <property type="project" value="InterPro"/>
</dbReference>
<dbReference type="InterPro" id="IPR037359">
    <property type="entry name" value="NST/OST"/>
</dbReference>
<dbReference type="Pfam" id="PF00685">
    <property type="entry name" value="Sulfotransfer_1"/>
    <property type="match status" value="1"/>
</dbReference>
<dbReference type="EMBL" id="CP080572">
    <property type="protein sequence ID" value="USH00420.1"/>
    <property type="molecule type" value="Genomic_DNA"/>
</dbReference>
<evidence type="ECO:0000256" key="2">
    <source>
        <dbReference type="ARBA" id="ARBA00023180"/>
    </source>
</evidence>
<dbReference type="Proteomes" id="UP001056425">
    <property type="component" value="Chromosome"/>
</dbReference>
<accession>A0A9E7MAK2</accession>
<dbReference type="InterPro" id="IPR000863">
    <property type="entry name" value="Sulfotransferase_dom"/>
</dbReference>
<name>A0A9E7MAK2_9EURY</name>
<feature type="domain" description="Sulfotransferase" evidence="3">
    <location>
        <begin position="4"/>
        <end position="191"/>
    </location>
</feature>
<keyword evidence="2" id="KW-0325">Glycoprotein</keyword>
<dbReference type="RefSeq" id="WP_251949730.1">
    <property type="nucleotide sequence ID" value="NZ_CP080572.1"/>
</dbReference>
<dbReference type="InterPro" id="IPR027417">
    <property type="entry name" value="P-loop_NTPase"/>
</dbReference>
<dbReference type="AlphaFoldDB" id="A0A9E7MAK2"/>
<dbReference type="Gene3D" id="3.40.50.300">
    <property type="entry name" value="P-loop containing nucleotide triphosphate hydrolases"/>
    <property type="match status" value="1"/>
</dbReference>
<evidence type="ECO:0000259" key="3">
    <source>
        <dbReference type="Pfam" id="PF00685"/>
    </source>
</evidence>
<proteinExistence type="predicted"/>
<protein>
    <submittedName>
        <fullName evidence="4">Sulfotransferase domain-containing protein</fullName>
    </submittedName>
</protein>
<dbReference type="SUPFAM" id="SSF52540">
    <property type="entry name" value="P-loop containing nucleoside triphosphate hydrolases"/>
    <property type="match status" value="1"/>
</dbReference>
<evidence type="ECO:0000256" key="1">
    <source>
        <dbReference type="ARBA" id="ARBA00022679"/>
    </source>
</evidence>
<evidence type="ECO:0000313" key="4">
    <source>
        <dbReference type="EMBL" id="USH00420.1"/>
    </source>
</evidence>
<dbReference type="KEGG" id="thei:K1720_02845"/>
<evidence type="ECO:0000313" key="5">
    <source>
        <dbReference type="Proteomes" id="UP001056425"/>
    </source>
</evidence>
<keyword evidence="1" id="KW-0808">Transferase</keyword>
<dbReference type="PANTHER" id="PTHR10605:SF56">
    <property type="entry name" value="BIFUNCTIONAL HEPARAN SULFATE N-DEACETYLASE_N-SULFOTRANSFERASE"/>
    <property type="match status" value="1"/>
</dbReference>
<dbReference type="GeneID" id="72777247"/>
<organism evidence="4 5">
    <name type="scientific">Thermococcus argininiproducens</name>
    <dbReference type="NCBI Taxonomy" id="2866384"/>
    <lineage>
        <taxon>Archaea</taxon>
        <taxon>Methanobacteriati</taxon>
        <taxon>Methanobacteriota</taxon>
        <taxon>Thermococci</taxon>
        <taxon>Thermococcales</taxon>
        <taxon>Thermococcaceae</taxon>
        <taxon>Thermococcus</taxon>
    </lineage>
</organism>